<keyword evidence="2" id="KW-0288">FMN</keyword>
<evidence type="ECO:0000259" key="3">
    <source>
        <dbReference type="Pfam" id="PF03358"/>
    </source>
</evidence>
<keyword evidence="1" id="KW-0285">Flavoprotein</keyword>
<dbReference type="AlphaFoldDB" id="A0A5K7YHB1"/>
<dbReference type="InterPro" id="IPR029039">
    <property type="entry name" value="Flavoprotein-like_sf"/>
</dbReference>
<reference evidence="4 5" key="1">
    <citation type="submission" date="2019-11" db="EMBL/GenBank/DDBJ databases">
        <title>Comparative genomics of hydrocarbon-degrading Desulfosarcina strains.</title>
        <authorList>
            <person name="Watanabe M."/>
            <person name="Kojima H."/>
            <person name="Fukui M."/>
        </authorList>
    </citation>
    <scope>NUCLEOTIDE SEQUENCE [LARGE SCALE GENOMIC DNA]</scope>
    <source>
        <strain evidence="4 5">PL12</strain>
    </source>
</reference>
<dbReference type="InterPro" id="IPR005025">
    <property type="entry name" value="FMN_Rdtase-like_dom"/>
</dbReference>
<dbReference type="KEGG" id="dalk:DSCA_23580"/>
<name>A0A5K7YHB1_9BACT</name>
<evidence type="ECO:0000256" key="1">
    <source>
        <dbReference type="ARBA" id="ARBA00022630"/>
    </source>
</evidence>
<proteinExistence type="predicted"/>
<accession>A0A5K7YHB1</accession>
<dbReference type="PANTHER" id="PTHR43278:SF4">
    <property type="entry name" value="NAD(P)H-DEPENDENT FMN-CONTAINING OXIDOREDUCTASE YWQN-RELATED"/>
    <property type="match status" value="1"/>
</dbReference>
<protein>
    <submittedName>
        <fullName evidence="4">Flavodoxin family protein</fullName>
    </submittedName>
</protein>
<dbReference type="OrthoDB" id="9790975at2"/>
<feature type="domain" description="NADPH-dependent FMN reductase-like" evidence="3">
    <location>
        <begin position="1"/>
        <end position="159"/>
    </location>
</feature>
<dbReference type="Proteomes" id="UP000427906">
    <property type="component" value="Chromosome"/>
</dbReference>
<dbReference type="PANTHER" id="PTHR43278">
    <property type="entry name" value="NAD(P)H-DEPENDENT FMN-CONTAINING OXIDOREDUCTASE YWQN-RELATED"/>
    <property type="match status" value="1"/>
</dbReference>
<evidence type="ECO:0000256" key="2">
    <source>
        <dbReference type="ARBA" id="ARBA00022643"/>
    </source>
</evidence>
<dbReference type="SUPFAM" id="SSF52218">
    <property type="entry name" value="Flavoproteins"/>
    <property type="match status" value="1"/>
</dbReference>
<sequence length="191" mass="20838">MNVVAFNGSPRKNGNTSILIRRVLDVLEDQGIGTETVQVGGKPIRGCIACYKCFENKDRHCAVDKDMLNDCVDRMLAADGIILGSPTYFACMSPEIKALIDRAGMVSIANGMMLRRKVGAAVVAVRRAGAVSTFDAINHFYTISEMIIPGSRYWNMGFGREKGEVNDDAEGLEIMKTLGENMAWLLKKIGG</sequence>
<keyword evidence="5" id="KW-1185">Reference proteome</keyword>
<evidence type="ECO:0000313" key="5">
    <source>
        <dbReference type="Proteomes" id="UP000427906"/>
    </source>
</evidence>
<evidence type="ECO:0000313" key="4">
    <source>
        <dbReference type="EMBL" id="BBO68428.1"/>
    </source>
</evidence>
<gene>
    <name evidence="4" type="ORF">DSCA_23580</name>
</gene>
<dbReference type="Gene3D" id="3.40.50.360">
    <property type="match status" value="1"/>
</dbReference>
<dbReference type="RefSeq" id="WP_155316595.1">
    <property type="nucleotide sequence ID" value="NZ_AP021874.1"/>
</dbReference>
<dbReference type="InterPro" id="IPR051796">
    <property type="entry name" value="ISF_SsuE-like"/>
</dbReference>
<organism evidence="4 5">
    <name type="scientific">Desulfosarcina alkanivorans</name>
    <dbReference type="NCBI Taxonomy" id="571177"/>
    <lineage>
        <taxon>Bacteria</taxon>
        <taxon>Pseudomonadati</taxon>
        <taxon>Thermodesulfobacteriota</taxon>
        <taxon>Desulfobacteria</taxon>
        <taxon>Desulfobacterales</taxon>
        <taxon>Desulfosarcinaceae</taxon>
        <taxon>Desulfosarcina</taxon>
    </lineage>
</organism>
<dbReference type="Pfam" id="PF03358">
    <property type="entry name" value="FMN_red"/>
    <property type="match status" value="1"/>
</dbReference>
<dbReference type="EMBL" id="AP021874">
    <property type="protein sequence ID" value="BBO68428.1"/>
    <property type="molecule type" value="Genomic_DNA"/>
</dbReference>
<dbReference type="GO" id="GO:0016491">
    <property type="term" value="F:oxidoreductase activity"/>
    <property type="evidence" value="ECO:0007669"/>
    <property type="project" value="InterPro"/>
</dbReference>